<dbReference type="Gene3D" id="3.30.230.10">
    <property type="match status" value="1"/>
</dbReference>
<dbReference type="PANTHER" id="PTHR33992">
    <property type="entry name" value="RIBONUCLEASE P PROTEIN COMPONENT"/>
    <property type="match status" value="1"/>
</dbReference>
<dbReference type="SUPFAM" id="SSF54211">
    <property type="entry name" value="Ribosomal protein S5 domain 2-like"/>
    <property type="match status" value="1"/>
</dbReference>
<proteinExistence type="inferred from homology"/>
<dbReference type="InterPro" id="IPR000100">
    <property type="entry name" value="RNase_P"/>
</dbReference>
<dbReference type="AlphaFoldDB" id="A0A7C1HGT8"/>
<name>A0A7C1HGT8_UNCKA</name>
<evidence type="ECO:0000256" key="4">
    <source>
        <dbReference type="ARBA" id="ARBA00022801"/>
    </source>
</evidence>
<keyword evidence="5 6" id="KW-0694">RNA-binding</keyword>
<dbReference type="EMBL" id="DSDM01000086">
    <property type="protein sequence ID" value="HDQ88791.1"/>
    <property type="molecule type" value="Genomic_DNA"/>
</dbReference>
<dbReference type="InterPro" id="IPR020568">
    <property type="entry name" value="Ribosomal_Su5_D2-typ_SF"/>
</dbReference>
<dbReference type="GO" id="GO:0000049">
    <property type="term" value="F:tRNA binding"/>
    <property type="evidence" value="ECO:0007669"/>
    <property type="project" value="UniProtKB-UniRule"/>
</dbReference>
<evidence type="ECO:0000256" key="3">
    <source>
        <dbReference type="ARBA" id="ARBA00022759"/>
    </source>
</evidence>
<keyword evidence="2 6" id="KW-0540">Nuclease</keyword>
<accession>A0A7C1HGT8</accession>
<evidence type="ECO:0000256" key="1">
    <source>
        <dbReference type="ARBA" id="ARBA00022694"/>
    </source>
</evidence>
<dbReference type="GO" id="GO:0004526">
    <property type="term" value="F:ribonuclease P activity"/>
    <property type="evidence" value="ECO:0007669"/>
    <property type="project" value="UniProtKB-UniRule"/>
</dbReference>
<comment type="catalytic activity">
    <reaction evidence="6">
        <text>Endonucleolytic cleavage of RNA, removing 5'-extranucleotides from tRNA precursor.</text>
        <dbReference type="EC" id="3.1.26.5"/>
    </reaction>
</comment>
<dbReference type="PANTHER" id="PTHR33992:SF1">
    <property type="entry name" value="RIBONUCLEASE P PROTEIN COMPONENT"/>
    <property type="match status" value="1"/>
</dbReference>
<evidence type="ECO:0000313" key="8">
    <source>
        <dbReference type="EMBL" id="HDQ88791.1"/>
    </source>
</evidence>
<gene>
    <name evidence="6 8" type="primary">rnpA</name>
    <name evidence="8" type="ORF">ENN92_01430</name>
</gene>
<comment type="similarity">
    <text evidence="6">Belongs to the RnpA family.</text>
</comment>
<dbReference type="GO" id="GO:0030677">
    <property type="term" value="C:ribonuclease P complex"/>
    <property type="evidence" value="ECO:0007669"/>
    <property type="project" value="TreeGrafter"/>
</dbReference>
<comment type="function">
    <text evidence="6">RNaseP catalyzes the removal of the 5'-leader sequence from pre-tRNA to produce the mature 5'-terminus. It can also cleave other RNA substrates such as 4.5S RNA. The protein component plays an auxiliary but essential role in vivo by binding to the 5'-leader sequence and broadening the substrate specificity of the ribozyme.</text>
</comment>
<dbReference type="NCBIfam" id="TIGR00188">
    <property type="entry name" value="rnpA"/>
    <property type="match status" value="1"/>
</dbReference>
<evidence type="ECO:0000256" key="7">
    <source>
        <dbReference type="NCBIfam" id="TIGR00188"/>
    </source>
</evidence>
<organism evidence="8">
    <name type="scientific">candidate division WWE3 bacterium</name>
    <dbReference type="NCBI Taxonomy" id="2053526"/>
    <lineage>
        <taxon>Bacteria</taxon>
        <taxon>Katanobacteria</taxon>
    </lineage>
</organism>
<dbReference type="HAMAP" id="MF_00227">
    <property type="entry name" value="RNase_P"/>
    <property type="match status" value="1"/>
</dbReference>
<reference evidence="8" key="1">
    <citation type="journal article" date="2020" name="mSystems">
        <title>Genome- and Community-Level Interaction Insights into Carbon Utilization and Element Cycling Functions of Hydrothermarchaeota in Hydrothermal Sediment.</title>
        <authorList>
            <person name="Zhou Z."/>
            <person name="Liu Y."/>
            <person name="Xu W."/>
            <person name="Pan J."/>
            <person name="Luo Z.H."/>
            <person name="Li M."/>
        </authorList>
    </citation>
    <scope>NUCLEOTIDE SEQUENCE [LARGE SCALE GENOMIC DNA]</scope>
    <source>
        <strain evidence="8">SpSt-1219</strain>
    </source>
</reference>
<dbReference type="GO" id="GO:0001682">
    <property type="term" value="P:tRNA 5'-leader removal"/>
    <property type="evidence" value="ECO:0007669"/>
    <property type="project" value="UniProtKB-UniRule"/>
</dbReference>
<sequence>MLIKKHRLTTRYEYGKVRRDGTHIPSRFFHLYYLKRYDPTEDTKVGIVVSNKFSKSAPERNHLKRIFREIIRTNFGKIKSGYWIVVHPKFNAKEAKYEKINLDFLKILQKSPFAQEL</sequence>
<keyword evidence="3 6" id="KW-0255">Endonuclease</keyword>
<dbReference type="EC" id="3.1.26.5" evidence="6 7"/>
<dbReference type="InterPro" id="IPR014721">
    <property type="entry name" value="Ribsml_uS5_D2-typ_fold_subgr"/>
</dbReference>
<dbReference type="Proteomes" id="UP000886066">
    <property type="component" value="Unassembled WGS sequence"/>
</dbReference>
<keyword evidence="1 6" id="KW-0819">tRNA processing</keyword>
<evidence type="ECO:0000256" key="2">
    <source>
        <dbReference type="ARBA" id="ARBA00022722"/>
    </source>
</evidence>
<protein>
    <recommendedName>
        <fullName evidence="6 7">Ribonuclease P protein component</fullName>
        <shortName evidence="6">RNase P protein</shortName>
        <shortName evidence="6">RNaseP protein</shortName>
        <ecNumber evidence="6 7">3.1.26.5</ecNumber>
    </recommendedName>
    <alternativeName>
        <fullName evidence="6">Protein C5</fullName>
    </alternativeName>
</protein>
<comment type="subunit">
    <text evidence="6">Consists of a catalytic RNA component (M1 or rnpB) and a protein subunit.</text>
</comment>
<keyword evidence="4 6" id="KW-0378">Hydrolase</keyword>
<dbReference type="GO" id="GO:0042781">
    <property type="term" value="F:3'-tRNA processing endoribonuclease activity"/>
    <property type="evidence" value="ECO:0007669"/>
    <property type="project" value="TreeGrafter"/>
</dbReference>
<comment type="caution">
    <text evidence="8">The sequence shown here is derived from an EMBL/GenBank/DDBJ whole genome shotgun (WGS) entry which is preliminary data.</text>
</comment>
<dbReference type="Pfam" id="PF00825">
    <property type="entry name" value="Ribonuclease_P"/>
    <property type="match status" value="1"/>
</dbReference>
<evidence type="ECO:0000256" key="6">
    <source>
        <dbReference type="HAMAP-Rule" id="MF_00227"/>
    </source>
</evidence>
<evidence type="ECO:0000256" key="5">
    <source>
        <dbReference type="ARBA" id="ARBA00022884"/>
    </source>
</evidence>